<dbReference type="InterPro" id="IPR036640">
    <property type="entry name" value="ABC1_TM_sf"/>
</dbReference>
<keyword evidence="10" id="KW-0378">Hydrolase</keyword>
<dbReference type="InterPro" id="IPR027417">
    <property type="entry name" value="P-loop_NTPase"/>
</dbReference>
<evidence type="ECO:0000256" key="2">
    <source>
        <dbReference type="ARBA" id="ARBA00022692"/>
    </source>
</evidence>
<dbReference type="SMART" id="SM00382">
    <property type="entry name" value="AAA"/>
    <property type="match status" value="1"/>
</dbReference>
<dbReference type="Gene3D" id="1.20.1560.10">
    <property type="entry name" value="ABC transporter type 1, transmembrane domain"/>
    <property type="match status" value="1"/>
</dbReference>
<feature type="transmembrane region" description="Helical" evidence="7">
    <location>
        <begin position="258"/>
        <end position="277"/>
    </location>
</feature>
<keyword evidence="4 10" id="KW-0067">ATP-binding</keyword>
<evidence type="ECO:0000313" key="10">
    <source>
        <dbReference type="EMBL" id="VZO35627.1"/>
    </source>
</evidence>
<dbReference type="InterPro" id="IPR003439">
    <property type="entry name" value="ABC_transporter-like_ATP-bd"/>
</dbReference>
<feature type="transmembrane region" description="Helical" evidence="7">
    <location>
        <begin position="175"/>
        <end position="194"/>
    </location>
</feature>
<dbReference type="PANTHER" id="PTHR24221">
    <property type="entry name" value="ATP-BINDING CASSETTE SUB-FAMILY B"/>
    <property type="match status" value="1"/>
</dbReference>
<dbReference type="PANTHER" id="PTHR24221:SF654">
    <property type="entry name" value="ATP-BINDING CASSETTE SUB-FAMILY B MEMBER 6"/>
    <property type="match status" value="1"/>
</dbReference>
<evidence type="ECO:0000256" key="5">
    <source>
        <dbReference type="ARBA" id="ARBA00022989"/>
    </source>
</evidence>
<dbReference type="InterPro" id="IPR039421">
    <property type="entry name" value="Type_1_exporter"/>
</dbReference>
<feature type="domain" description="ABC transporter" evidence="8">
    <location>
        <begin position="357"/>
        <end position="587"/>
    </location>
</feature>
<keyword evidence="2 7" id="KW-0812">Transmembrane</keyword>
<sequence length="594" mass="61036">MSLLGSLLRDLDARGWWTVALTWARTGFLAGLALTLGAVLDAIVGSRATMPDGAAPPQVLGLLVLALGLAAMAAACAALAAAQPPIIQGEQEVAWRGRAVRAVLRATPADGVEPVAPTGGAGPGRPATGAGVSRLTDAVERVAGYRASFLPPTLASFTAPIGVLVVIAVAVDLRIALILGTLVALVPVVVAFFMRRFRRPNARYRRTAAAVAGRFHEMLRALGTLRLMGATGRGRDELAGASARLEREIGAMLRRSQLMIGVNDALFSLVMITAALGLALAGFAAGSLGLGDVLATFGLALLLHEPIDLMGRSFYIGMGGRAAQRDLEDLLGRAGPSQAGDEQDGAVPAAARSGVSLTLRGLGADRAGTPVLRGLDAAVPAGGVLAVVGSTGAGKTTLAMVLQGLLPATVGGIDLDGTPADTAQLRAQVRTVPQQPFLFTGTIAQNLRLARPDAGDDDLWHALAVAHLDAEVAALEGGLAHRIGEAGPGLSGGQVRRVGLARALLADVPVLVLDEPTADLDRRTEALVTRSLQDLRGRRTLVIIAHRLATTAEADLVLVLAEGRALEVATPADLLARDGYYAAATAREDLAARP</sequence>
<dbReference type="InterPro" id="IPR003593">
    <property type="entry name" value="AAA+_ATPase"/>
</dbReference>
<dbReference type="EC" id="3.6.3.-" evidence="10"/>
<feature type="domain" description="ABC transmembrane type-1" evidence="9">
    <location>
        <begin position="16"/>
        <end position="319"/>
    </location>
</feature>
<dbReference type="InterPro" id="IPR011527">
    <property type="entry name" value="ABC1_TM_dom"/>
</dbReference>
<gene>
    <name evidence="10" type="primary">msbA_1</name>
    <name evidence="10" type="ORF">HALOF300_00825</name>
</gene>
<reference evidence="10 11" key="1">
    <citation type="submission" date="2019-11" db="EMBL/GenBank/DDBJ databases">
        <authorList>
            <person name="Criscuolo A."/>
        </authorList>
    </citation>
    <scope>NUCLEOTIDE SEQUENCE [LARGE SCALE GENOMIC DNA]</scope>
    <source>
        <strain evidence="10">CIP111667</strain>
    </source>
</reference>
<dbReference type="PROSITE" id="PS50893">
    <property type="entry name" value="ABC_TRANSPORTER_2"/>
    <property type="match status" value="1"/>
</dbReference>
<dbReference type="GO" id="GO:0005886">
    <property type="term" value="C:plasma membrane"/>
    <property type="evidence" value="ECO:0007669"/>
    <property type="project" value="UniProtKB-SubCell"/>
</dbReference>
<feature type="transmembrane region" description="Helical" evidence="7">
    <location>
        <begin position="16"/>
        <end position="40"/>
    </location>
</feature>
<evidence type="ECO:0000256" key="6">
    <source>
        <dbReference type="ARBA" id="ARBA00023136"/>
    </source>
</evidence>
<evidence type="ECO:0000259" key="8">
    <source>
        <dbReference type="PROSITE" id="PS50893"/>
    </source>
</evidence>
<feature type="transmembrane region" description="Helical" evidence="7">
    <location>
        <begin position="149"/>
        <end position="169"/>
    </location>
</feature>
<dbReference type="Proteomes" id="UP000419743">
    <property type="component" value="Unassembled WGS sequence"/>
</dbReference>
<comment type="caution">
    <text evidence="10">The sequence shown here is derived from an EMBL/GenBank/DDBJ whole genome shotgun (WGS) entry which is preliminary data.</text>
</comment>
<accession>A0A7M4DFD4</accession>
<name>A0A7M4DFD4_9MICO</name>
<evidence type="ECO:0000259" key="9">
    <source>
        <dbReference type="PROSITE" id="PS50929"/>
    </source>
</evidence>
<protein>
    <submittedName>
        <fullName evidence="10">Lipid A export ATP-binding/permease protein MsbA</fullName>
        <ecNumber evidence="10">3.6.3.-</ecNumber>
    </submittedName>
</protein>
<dbReference type="RefSeq" id="WP_156739534.1">
    <property type="nucleotide sequence ID" value="NZ_CACRYJ010000014.1"/>
</dbReference>
<evidence type="ECO:0000256" key="3">
    <source>
        <dbReference type="ARBA" id="ARBA00022741"/>
    </source>
</evidence>
<dbReference type="GO" id="GO:0140359">
    <property type="term" value="F:ABC-type transporter activity"/>
    <property type="evidence" value="ECO:0007669"/>
    <property type="project" value="InterPro"/>
</dbReference>
<dbReference type="PROSITE" id="PS50929">
    <property type="entry name" value="ABC_TM1F"/>
    <property type="match status" value="1"/>
</dbReference>
<dbReference type="Pfam" id="PF00005">
    <property type="entry name" value="ABC_tran"/>
    <property type="match status" value="1"/>
</dbReference>
<dbReference type="Gene3D" id="3.40.50.300">
    <property type="entry name" value="P-loop containing nucleotide triphosphate hydrolases"/>
    <property type="match status" value="1"/>
</dbReference>
<comment type="subcellular location">
    <subcellularLocation>
        <location evidence="1">Cell membrane</location>
        <topology evidence="1">Multi-pass membrane protein</topology>
    </subcellularLocation>
</comment>
<dbReference type="GO" id="GO:0016887">
    <property type="term" value="F:ATP hydrolysis activity"/>
    <property type="evidence" value="ECO:0007669"/>
    <property type="project" value="InterPro"/>
</dbReference>
<dbReference type="GO" id="GO:0034040">
    <property type="term" value="F:ATPase-coupled lipid transmembrane transporter activity"/>
    <property type="evidence" value="ECO:0007669"/>
    <property type="project" value="TreeGrafter"/>
</dbReference>
<evidence type="ECO:0000256" key="7">
    <source>
        <dbReference type="SAM" id="Phobius"/>
    </source>
</evidence>
<keyword evidence="5 7" id="KW-1133">Transmembrane helix</keyword>
<keyword evidence="6 7" id="KW-0472">Membrane</keyword>
<keyword evidence="3" id="KW-0547">Nucleotide-binding</keyword>
<keyword evidence="11" id="KW-1185">Reference proteome</keyword>
<organism evidence="10 11">
    <name type="scientific">Occultella aeris</name>
    <dbReference type="NCBI Taxonomy" id="2761496"/>
    <lineage>
        <taxon>Bacteria</taxon>
        <taxon>Bacillati</taxon>
        <taxon>Actinomycetota</taxon>
        <taxon>Actinomycetes</taxon>
        <taxon>Micrococcales</taxon>
        <taxon>Ruaniaceae</taxon>
        <taxon>Occultella</taxon>
    </lineage>
</organism>
<dbReference type="SUPFAM" id="SSF52540">
    <property type="entry name" value="P-loop containing nucleoside triphosphate hydrolases"/>
    <property type="match status" value="1"/>
</dbReference>
<dbReference type="GO" id="GO:0005524">
    <property type="term" value="F:ATP binding"/>
    <property type="evidence" value="ECO:0007669"/>
    <property type="project" value="UniProtKB-KW"/>
</dbReference>
<evidence type="ECO:0000256" key="4">
    <source>
        <dbReference type="ARBA" id="ARBA00022840"/>
    </source>
</evidence>
<dbReference type="EMBL" id="CACRYJ010000014">
    <property type="protein sequence ID" value="VZO35627.1"/>
    <property type="molecule type" value="Genomic_DNA"/>
</dbReference>
<proteinExistence type="predicted"/>
<dbReference type="SUPFAM" id="SSF90123">
    <property type="entry name" value="ABC transporter transmembrane region"/>
    <property type="match status" value="1"/>
</dbReference>
<evidence type="ECO:0000256" key="1">
    <source>
        <dbReference type="ARBA" id="ARBA00004651"/>
    </source>
</evidence>
<evidence type="ECO:0000313" key="11">
    <source>
        <dbReference type="Proteomes" id="UP000419743"/>
    </source>
</evidence>
<dbReference type="Pfam" id="PF00664">
    <property type="entry name" value="ABC_membrane"/>
    <property type="match status" value="1"/>
</dbReference>
<dbReference type="AlphaFoldDB" id="A0A7M4DFD4"/>
<feature type="transmembrane region" description="Helical" evidence="7">
    <location>
        <begin position="60"/>
        <end position="82"/>
    </location>
</feature>